<gene>
    <name evidence="2" type="ORF">BaRGS_00008689</name>
</gene>
<dbReference type="EMBL" id="JACVVK020000039">
    <property type="protein sequence ID" value="KAK7500142.1"/>
    <property type="molecule type" value="Genomic_DNA"/>
</dbReference>
<evidence type="ECO:0000313" key="2">
    <source>
        <dbReference type="EMBL" id="KAK7500142.1"/>
    </source>
</evidence>
<accession>A0ABD0LMC0</accession>
<organism evidence="2 3">
    <name type="scientific">Batillaria attramentaria</name>
    <dbReference type="NCBI Taxonomy" id="370345"/>
    <lineage>
        <taxon>Eukaryota</taxon>
        <taxon>Metazoa</taxon>
        <taxon>Spiralia</taxon>
        <taxon>Lophotrochozoa</taxon>
        <taxon>Mollusca</taxon>
        <taxon>Gastropoda</taxon>
        <taxon>Caenogastropoda</taxon>
        <taxon>Sorbeoconcha</taxon>
        <taxon>Cerithioidea</taxon>
        <taxon>Batillariidae</taxon>
        <taxon>Batillaria</taxon>
    </lineage>
</organism>
<name>A0ABD0LMC0_9CAEN</name>
<protein>
    <submittedName>
        <fullName evidence="2">Uncharacterized protein</fullName>
    </submittedName>
</protein>
<sequence>MVPPISANSSNFILSYQPLAWVQRCVKYSSASRAPRPVCRGEDQSVQPADAGRSSGTCTPRVCTLMSSMPLHKQVPTGGEPETMVFFGLPAICLGKGGKNKLYGVFPPREYSTLFEP</sequence>
<dbReference type="AlphaFoldDB" id="A0ABD0LMC0"/>
<evidence type="ECO:0000256" key="1">
    <source>
        <dbReference type="SAM" id="MobiDB-lite"/>
    </source>
</evidence>
<keyword evidence="3" id="KW-1185">Reference proteome</keyword>
<proteinExistence type="predicted"/>
<dbReference type="Proteomes" id="UP001519460">
    <property type="component" value="Unassembled WGS sequence"/>
</dbReference>
<reference evidence="2 3" key="1">
    <citation type="journal article" date="2023" name="Sci. Data">
        <title>Genome assembly of the Korean intertidal mud-creeper Batillaria attramentaria.</title>
        <authorList>
            <person name="Patra A.K."/>
            <person name="Ho P.T."/>
            <person name="Jun S."/>
            <person name="Lee S.J."/>
            <person name="Kim Y."/>
            <person name="Won Y.J."/>
        </authorList>
    </citation>
    <scope>NUCLEOTIDE SEQUENCE [LARGE SCALE GENOMIC DNA]</scope>
    <source>
        <strain evidence="2">Wonlab-2016</strain>
    </source>
</reference>
<evidence type="ECO:0000313" key="3">
    <source>
        <dbReference type="Proteomes" id="UP001519460"/>
    </source>
</evidence>
<comment type="caution">
    <text evidence="2">The sequence shown here is derived from an EMBL/GenBank/DDBJ whole genome shotgun (WGS) entry which is preliminary data.</text>
</comment>
<feature type="region of interest" description="Disordered" evidence="1">
    <location>
        <begin position="34"/>
        <end position="57"/>
    </location>
</feature>